<proteinExistence type="predicted"/>
<dbReference type="PANTHER" id="PTHR33823">
    <property type="entry name" value="RNA POLYMERASE-BINDING TRANSCRIPTION FACTOR DKSA-RELATED"/>
    <property type="match status" value="1"/>
</dbReference>
<keyword evidence="2" id="KW-0863">Zinc-finger</keyword>
<dbReference type="Gene3D" id="1.20.120.910">
    <property type="entry name" value="DksA, coiled-coil domain"/>
    <property type="match status" value="1"/>
</dbReference>
<evidence type="ECO:0000259" key="5">
    <source>
        <dbReference type="Pfam" id="PF01258"/>
    </source>
</evidence>
<evidence type="ECO:0000256" key="4">
    <source>
        <dbReference type="PROSITE-ProRule" id="PRU00510"/>
    </source>
</evidence>
<dbReference type="STRING" id="1618572.UT17_C0002G0113"/>
<gene>
    <name evidence="6" type="ORF">UT17_C0002G0113</name>
</gene>
<dbReference type="Pfam" id="PF01258">
    <property type="entry name" value="zf-dskA_traR"/>
    <property type="match status" value="1"/>
</dbReference>
<dbReference type="Proteomes" id="UP000034774">
    <property type="component" value="Unassembled WGS sequence"/>
</dbReference>
<keyword evidence="1" id="KW-0479">Metal-binding</keyword>
<accession>A0A0G0LWQ2</accession>
<organism evidence="6 7">
    <name type="scientific">Candidatus Woesebacteria bacterium GW2011_GWB1_39_10</name>
    <dbReference type="NCBI Taxonomy" id="1618572"/>
    <lineage>
        <taxon>Bacteria</taxon>
        <taxon>Candidatus Woeseibacteriota</taxon>
    </lineage>
</organism>
<dbReference type="InterPro" id="IPR000962">
    <property type="entry name" value="Znf_DskA_TraR"/>
</dbReference>
<dbReference type="SUPFAM" id="SSF57716">
    <property type="entry name" value="Glucocorticoid receptor-like (DNA-binding domain)"/>
    <property type="match status" value="1"/>
</dbReference>
<keyword evidence="3" id="KW-0862">Zinc</keyword>
<evidence type="ECO:0000313" key="7">
    <source>
        <dbReference type="Proteomes" id="UP000034774"/>
    </source>
</evidence>
<dbReference type="EMBL" id="LBVU01000002">
    <property type="protein sequence ID" value="KKQ92450.1"/>
    <property type="molecule type" value="Genomic_DNA"/>
</dbReference>
<dbReference type="PROSITE" id="PS51128">
    <property type="entry name" value="ZF_DKSA_2"/>
    <property type="match status" value="1"/>
</dbReference>
<name>A0A0G0LWQ2_9BACT</name>
<feature type="zinc finger region" description="dksA C4-type" evidence="4">
    <location>
        <begin position="96"/>
        <end position="120"/>
    </location>
</feature>
<evidence type="ECO:0000256" key="3">
    <source>
        <dbReference type="ARBA" id="ARBA00022833"/>
    </source>
</evidence>
<comment type="caution">
    <text evidence="6">The sequence shown here is derived from an EMBL/GenBank/DDBJ whole genome shotgun (WGS) entry which is preliminary data.</text>
</comment>
<evidence type="ECO:0000313" key="6">
    <source>
        <dbReference type="EMBL" id="KKQ92450.1"/>
    </source>
</evidence>
<dbReference type="PANTHER" id="PTHR33823:SF4">
    <property type="entry name" value="GENERAL STRESS PROTEIN 16O"/>
    <property type="match status" value="1"/>
</dbReference>
<reference evidence="6 7" key="1">
    <citation type="journal article" date="2015" name="Nature">
        <title>rRNA introns, odd ribosomes, and small enigmatic genomes across a large radiation of phyla.</title>
        <authorList>
            <person name="Brown C.T."/>
            <person name="Hug L.A."/>
            <person name="Thomas B.C."/>
            <person name="Sharon I."/>
            <person name="Castelle C.J."/>
            <person name="Singh A."/>
            <person name="Wilkins M.J."/>
            <person name="Williams K.H."/>
            <person name="Banfield J.F."/>
        </authorList>
    </citation>
    <scope>NUCLEOTIDE SEQUENCE [LARGE SCALE GENOMIC DNA]</scope>
</reference>
<evidence type="ECO:0000256" key="1">
    <source>
        <dbReference type="ARBA" id="ARBA00022723"/>
    </source>
</evidence>
<sequence length="126" mass="14221">MKKKNSVPKFPASVLTPIAQFLQGRLKTMEKTKKEISKEDPFKNLSRINDNAAPDIEADEQFGHARTSAIKTELNRGMVQIRKALTRVRIGKYGICEECGQMIDTARLIAFPEATLCAKDARKREK</sequence>
<feature type="domain" description="Zinc finger DksA/TraR C4-type" evidence="5">
    <location>
        <begin position="91"/>
        <end position="119"/>
    </location>
</feature>
<evidence type="ECO:0000256" key="2">
    <source>
        <dbReference type="ARBA" id="ARBA00022771"/>
    </source>
</evidence>
<dbReference type="AlphaFoldDB" id="A0A0G0LWQ2"/>
<protein>
    <recommendedName>
        <fullName evidence="5">Zinc finger DksA/TraR C4-type domain-containing protein</fullName>
    </recommendedName>
</protein>
<dbReference type="GO" id="GO:0008270">
    <property type="term" value="F:zinc ion binding"/>
    <property type="evidence" value="ECO:0007669"/>
    <property type="project" value="UniProtKB-KW"/>
</dbReference>